<keyword evidence="4 6" id="KW-1133">Transmembrane helix</keyword>
<sequence>MWILPLVGYLGSIVGFCFLTLAIASGLYYLSELVEEHTVFAKRLLTKLIYSVIVLQLLLCIVDRFPFKLTLMGVVSHVVYLGNMRRFPFVRLTDPLFLASCVLVLVNHYLWFRHFSAAQQRSYSNMHSYYDQPDVPSFTEIASYFGLCVWLIPFALFVSLSASDNVLPTMGSEDPLRDSSGKSKRQGFVKSIVDTVLGALAEVFRTVGWERTCGVYNMSVDYDNDRIVNPEDERENRYPEIFSNQKAPLGAVLPVRLSCTEAQPAFVPT</sequence>
<reference evidence="7 8" key="1">
    <citation type="submission" date="2014-02" db="EMBL/GenBank/DDBJ databases">
        <title>The genome sequence of Colletotrichum fioriniae PJ7.</title>
        <authorList>
            <person name="Baroncelli R."/>
            <person name="Thon M.R."/>
        </authorList>
    </citation>
    <scope>NUCLEOTIDE SEQUENCE [LARGE SCALE GENOMIC DNA]</scope>
    <source>
        <strain evidence="7 8">PJ7</strain>
    </source>
</reference>
<feature type="transmembrane region" description="Helical" evidence="6">
    <location>
        <begin position="95"/>
        <end position="112"/>
    </location>
</feature>
<evidence type="ECO:0000256" key="1">
    <source>
        <dbReference type="ARBA" id="ARBA00004141"/>
    </source>
</evidence>
<feature type="transmembrane region" description="Helical" evidence="6">
    <location>
        <begin position="141"/>
        <end position="160"/>
    </location>
</feature>
<dbReference type="STRING" id="1445577.A0A010QTR6"/>
<name>A0A010QTR6_9PEZI</name>
<comment type="caution">
    <text evidence="7">The sequence shown here is derived from an EMBL/GenBank/DDBJ whole genome shotgun (WGS) entry which is preliminary data.</text>
</comment>
<keyword evidence="5 6" id="KW-0472">Membrane</keyword>
<dbReference type="PANTHER" id="PTHR13144">
    <property type="entry name" value="TEX261 PROTEIN"/>
    <property type="match status" value="1"/>
</dbReference>
<dbReference type="HOGENOM" id="CLU_058268_0_0_1"/>
<evidence type="ECO:0000313" key="7">
    <source>
        <dbReference type="EMBL" id="EXF80025.1"/>
    </source>
</evidence>
<dbReference type="AlphaFoldDB" id="A0A010QTR6"/>
<feature type="transmembrane region" description="Helical" evidence="6">
    <location>
        <begin position="6"/>
        <end position="28"/>
    </location>
</feature>
<evidence type="ECO:0000256" key="4">
    <source>
        <dbReference type="ARBA" id="ARBA00022989"/>
    </source>
</evidence>
<dbReference type="GO" id="GO:0000139">
    <property type="term" value="C:Golgi membrane"/>
    <property type="evidence" value="ECO:0007669"/>
    <property type="project" value="TreeGrafter"/>
</dbReference>
<keyword evidence="8" id="KW-1185">Reference proteome</keyword>
<proteinExistence type="inferred from homology"/>
<dbReference type="KEGG" id="cfj:CFIO01_00921"/>
<evidence type="ECO:0000256" key="5">
    <source>
        <dbReference type="ARBA" id="ARBA00023136"/>
    </source>
</evidence>
<keyword evidence="3 6" id="KW-0812">Transmembrane</keyword>
<evidence type="ECO:0000256" key="2">
    <source>
        <dbReference type="ARBA" id="ARBA00008096"/>
    </source>
</evidence>
<dbReference type="Proteomes" id="UP000020467">
    <property type="component" value="Unassembled WGS sequence"/>
</dbReference>
<dbReference type="PANTHER" id="PTHR13144:SF0">
    <property type="entry name" value="PROTEIN TEX261"/>
    <property type="match status" value="1"/>
</dbReference>
<dbReference type="Pfam" id="PF04148">
    <property type="entry name" value="Erv26"/>
    <property type="match status" value="1"/>
</dbReference>
<dbReference type="InterPro" id="IPR007277">
    <property type="entry name" value="Svp26/Tex261"/>
</dbReference>
<dbReference type="GO" id="GO:0005789">
    <property type="term" value="C:endoplasmic reticulum membrane"/>
    <property type="evidence" value="ECO:0007669"/>
    <property type="project" value="TreeGrafter"/>
</dbReference>
<evidence type="ECO:0000256" key="6">
    <source>
        <dbReference type="SAM" id="Phobius"/>
    </source>
</evidence>
<dbReference type="OrthoDB" id="28257at2759"/>
<protein>
    <submittedName>
        <fullName evidence="7">Transmembrane adaptor Erv26</fullName>
    </submittedName>
</protein>
<dbReference type="eggNOG" id="KOG4136">
    <property type="taxonomic scope" value="Eukaryota"/>
</dbReference>
<comment type="similarity">
    <text evidence="2">Belongs to the SVP26 family.</text>
</comment>
<evidence type="ECO:0000256" key="3">
    <source>
        <dbReference type="ARBA" id="ARBA00022692"/>
    </source>
</evidence>
<accession>A0A010QTR6</accession>
<dbReference type="EMBL" id="JARH01000489">
    <property type="protein sequence ID" value="EXF80025.1"/>
    <property type="molecule type" value="Genomic_DNA"/>
</dbReference>
<comment type="subcellular location">
    <subcellularLocation>
        <location evidence="1">Membrane</location>
        <topology evidence="1">Multi-pass membrane protein</topology>
    </subcellularLocation>
</comment>
<dbReference type="GO" id="GO:0006888">
    <property type="term" value="P:endoplasmic reticulum to Golgi vesicle-mediated transport"/>
    <property type="evidence" value="ECO:0007669"/>
    <property type="project" value="InterPro"/>
</dbReference>
<organism evidence="7 8">
    <name type="scientific">Colletotrichum fioriniae PJ7</name>
    <dbReference type="NCBI Taxonomy" id="1445577"/>
    <lineage>
        <taxon>Eukaryota</taxon>
        <taxon>Fungi</taxon>
        <taxon>Dikarya</taxon>
        <taxon>Ascomycota</taxon>
        <taxon>Pezizomycotina</taxon>
        <taxon>Sordariomycetes</taxon>
        <taxon>Hypocreomycetidae</taxon>
        <taxon>Glomerellales</taxon>
        <taxon>Glomerellaceae</taxon>
        <taxon>Colletotrichum</taxon>
        <taxon>Colletotrichum acutatum species complex</taxon>
    </lineage>
</organism>
<evidence type="ECO:0000313" key="8">
    <source>
        <dbReference type="Proteomes" id="UP000020467"/>
    </source>
</evidence>
<dbReference type="GO" id="GO:0030134">
    <property type="term" value="C:COPII-coated ER to Golgi transport vesicle"/>
    <property type="evidence" value="ECO:0007669"/>
    <property type="project" value="TreeGrafter"/>
</dbReference>
<gene>
    <name evidence="7" type="ORF">CFIO01_00921</name>
</gene>
<feature type="transmembrane region" description="Helical" evidence="6">
    <location>
        <begin position="40"/>
        <end position="59"/>
    </location>
</feature>
<dbReference type="GO" id="GO:0097020">
    <property type="term" value="F:COPII receptor activity"/>
    <property type="evidence" value="ECO:0007669"/>
    <property type="project" value="InterPro"/>
</dbReference>